<evidence type="ECO:0000313" key="2">
    <source>
        <dbReference type="EMBL" id="PMD49676.1"/>
    </source>
</evidence>
<dbReference type="GeneID" id="36579644"/>
<keyword evidence="3" id="KW-1185">Reference proteome</keyword>
<dbReference type="InParanoid" id="A0A2J6SFZ1"/>
<dbReference type="RefSeq" id="XP_024726580.1">
    <property type="nucleotide sequence ID" value="XM_024871562.1"/>
</dbReference>
<feature type="compositionally biased region" description="Low complexity" evidence="1">
    <location>
        <begin position="140"/>
        <end position="159"/>
    </location>
</feature>
<sequence>MAIHSQTQQKMERLPIYCCDEPLAPHNFLEYNSNSGEKVDSDFRRFFQYCKQRRDLERIEDMRPLEAMMRSFDFVEKNHIFRVAVYTDSSVKAWTRPGGRRGEVDFSDAQALTVGSDTRTETEATTNQATSTKATSIEGTSNEPSNNEPSNNEAASNTETDYPWTPEKWREDEFDASGSAGGDVGDDEPADEHQVSIRDFLYTQGVGPQQHEYQEIPATAIRSYDPRGFIKWDDRRHRTCCPKHRLRFELSWMGAASNGHSGMRDIARWETRKEGTHYIESRAASPIGPRASEEIVNASGPPEQQDNLDVSEPTRLRRIQIAVRETGMKVKKIWKKATGLAKGKRNTKTKEDDDVIGQGHEGLTNDIDQDQLIDNSSESTTSAEVRMQAQITACVKGEEALIPPNATTAQYYSWDDLSWKELRSGKRHWRSSGPTPWFSQYYDVKFKW</sequence>
<proteinExistence type="predicted"/>
<organism evidence="2 3">
    <name type="scientific">Hyaloscypha bicolor E</name>
    <dbReference type="NCBI Taxonomy" id="1095630"/>
    <lineage>
        <taxon>Eukaryota</taxon>
        <taxon>Fungi</taxon>
        <taxon>Dikarya</taxon>
        <taxon>Ascomycota</taxon>
        <taxon>Pezizomycotina</taxon>
        <taxon>Leotiomycetes</taxon>
        <taxon>Helotiales</taxon>
        <taxon>Hyaloscyphaceae</taxon>
        <taxon>Hyaloscypha</taxon>
        <taxon>Hyaloscypha bicolor</taxon>
    </lineage>
</organism>
<accession>A0A2J6SFZ1</accession>
<evidence type="ECO:0000313" key="3">
    <source>
        <dbReference type="Proteomes" id="UP000235371"/>
    </source>
</evidence>
<protein>
    <submittedName>
        <fullName evidence="2">Uncharacterized protein</fullName>
    </submittedName>
</protein>
<dbReference type="EMBL" id="KZ613919">
    <property type="protein sequence ID" value="PMD49676.1"/>
    <property type="molecule type" value="Genomic_DNA"/>
</dbReference>
<reference evidence="2 3" key="1">
    <citation type="submission" date="2016-04" db="EMBL/GenBank/DDBJ databases">
        <title>A degradative enzymes factory behind the ericoid mycorrhizal symbiosis.</title>
        <authorList>
            <consortium name="DOE Joint Genome Institute"/>
            <person name="Martino E."/>
            <person name="Morin E."/>
            <person name="Grelet G."/>
            <person name="Kuo A."/>
            <person name="Kohler A."/>
            <person name="Daghino S."/>
            <person name="Barry K."/>
            <person name="Choi C."/>
            <person name="Cichocki N."/>
            <person name="Clum A."/>
            <person name="Copeland A."/>
            <person name="Hainaut M."/>
            <person name="Haridas S."/>
            <person name="Labutti K."/>
            <person name="Lindquist E."/>
            <person name="Lipzen A."/>
            <person name="Khouja H.-R."/>
            <person name="Murat C."/>
            <person name="Ohm R."/>
            <person name="Olson A."/>
            <person name="Spatafora J."/>
            <person name="Veneault-Fourrey C."/>
            <person name="Henrissat B."/>
            <person name="Grigoriev I."/>
            <person name="Martin F."/>
            <person name="Perotto S."/>
        </authorList>
    </citation>
    <scope>NUCLEOTIDE SEQUENCE [LARGE SCALE GENOMIC DNA]</scope>
    <source>
        <strain evidence="2 3">E</strain>
    </source>
</reference>
<dbReference type="Proteomes" id="UP000235371">
    <property type="component" value="Unassembled WGS sequence"/>
</dbReference>
<dbReference type="AlphaFoldDB" id="A0A2J6SFZ1"/>
<gene>
    <name evidence="2" type="ORF">K444DRAFT_281166</name>
</gene>
<feature type="compositionally biased region" description="Polar residues" evidence="1">
    <location>
        <begin position="113"/>
        <end position="139"/>
    </location>
</feature>
<feature type="region of interest" description="Disordered" evidence="1">
    <location>
        <begin position="94"/>
        <end position="165"/>
    </location>
</feature>
<name>A0A2J6SFZ1_9HELO</name>
<feature type="region of interest" description="Disordered" evidence="1">
    <location>
        <begin position="344"/>
        <end position="365"/>
    </location>
</feature>
<evidence type="ECO:0000256" key="1">
    <source>
        <dbReference type="SAM" id="MobiDB-lite"/>
    </source>
</evidence>